<proteinExistence type="predicted"/>
<organism evidence="1 2">
    <name type="scientific">Romanomermis culicivorax</name>
    <name type="common">Nematode worm</name>
    <dbReference type="NCBI Taxonomy" id="13658"/>
    <lineage>
        <taxon>Eukaryota</taxon>
        <taxon>Metazoa</taxon>
        <taxon>Ecdysozoa</taxon>
        <taxon>Nematoda</taxon>
        <taxon>Enoplea</taxon>
        <taxon>Dorylaimia</taxon>
        <taxon>Mermithida</taxon>
        <taxon>Mermithoidea</taxon>
        <taxon>Mermithidae</taxon>
        <taxon>Romanomermis</taxon>
    </lineage>
</organism>
<evidence type="ECO:0000313" key="2">
    <source>
        <dbReference type="WBParaSite" id="nRc.2.0.1.t38230-RA"/>
    </source>
</evidence>
<dbReference type="WBParaSite" id="nRc.2.0.1.t38230-RA">
    <property type="protein sequence ID" value="nRc.2.0.1.t38230-RA"/>
    <property type="gene ID" value="nRc.2.0.1.g38230"/>
</dbReference>
<accession>A0A915KIJ9</accession>
<dbReference type="AlphaFoldDB" id="A0A915KIJ9"/>
<sequence length="267" mass="29354">MMLSNSLQRRLPVQNNLYSNHPAYVQDQRQAVVYNGIGNGTLNRRNLVQEPTLNISTRNESPISPNNHDLSASDYLPPPAMGPLRSISQELNNYAPAIYTAHQQRYNQNQGASLRHNGSIRRYSPSHQPSTALSPRLPTMVHYHQQQNGKSAPPYAEVRPVVMNSHPKPSGNGAVTTITSCNTNNGGTVYCNGNTLYNGNNNNLKISPNSQQNSPVLSTFTTTTTTTPSCNNNGNNMQNNYCSVAKQQSTVRPDYMDLVDCLPGDLV</sequence>
<protein>
    <submittedName>
        <fullName evidence="2">Uncharacterized protein</fullName>
    </submittedName>
</protein>
<dbReference type="Proteomes" id="UP000887565">
    <property type="component" value="Unplaced"/>
</dbReference>
<reference evidence="2" key="1">
    <citation type="submission" date="2022-11" db="UniProtKB">
        <authorList>
            <consortium name="WormBaseParasite"/>
        </authorList>
    </citation>
    <scope>IDENTIFICATION</scope>
</reference>
<evidence type="ECO:0000313" key="1">
    <source>
        <dbReference type="Proteomes" id="UP000887565"/>
    </source>
</evidence>
<name>A0A915KIJ9_ROMCU</name>
<keyword evidence="1" id="KW-1185">Reference proteome</keyword>